<organism evidence="11 12">
    <name type="scientific">Jezberella montanilacus</name>
    <dbReference type="NCBI Taxonomy" id="323426"/>
    <lineage>
        <taxon>Bacteria</taxon>
        <taxon>Pseudomonadati</taxon>
        <taxon>Pseudomonadota</taxon>
        <taxon>Betaproteobacteria</taxon>
        <taxon>Burkholderiales</taxon>
        <taxon>Alcaligenaceae</taxon>
        <taxon>Jezberella</taxon>
    </lineage>
</organism>
<evidence type="ECO:0000256" key="3">
    <source>
        <dbReference type="ARBA" id="ARBA00022475"/>
    </source>
</evidence>
<evidence type="ECO:0000256" key="8">
    <source>
        <dbReference type="ARBA" id="ARBA00038436"/>
    </source>
</evidence>
<evidence type="ECO:0000256" key="9">
    <source>
        <dbReference type="RuleBase" id="RU369079"/>
    </source>
</evidence>
<evidence type="ECO:0000256" key="1">
    <source>
        <dbReference type="ARBA" id="ARBA00004429"/>
    </source>
</evidence>
<dbReference type="EMBL" id="PVTV01000013">
    <property type="protein sequence ID" value="PRY98049.1"/>
    <property type="molecule type" value="Genomic_DNA"/>
</dbReference>
<dbReference type="InterPro" id="IPR055348">
    <property type="entry name" value="DctQ"/>
</dbReference>
<keyword evidence="4 9" id="KW-0997">Cell inner membrane</keyword>
<accession>A0A2T0XGG4</accession>
<comment type="caution">
    <text evidence="11">The sequence shown here is derived from an EMBL/GenBank/DDBJ whole genome shotgun (WGS) entry which is preliminary data.</text>
</comment>
<name>A0A2T0XGG4_9BURK</name>
<evidence type="ECO:0000313" key="12">
    <source>
        <dbReference type="Proteomes" id="UP000238308"/>
    </source>
</evidence>
<keyword evidence="3" id="KW-1003">Cell membrane</keyword>
<sequence length="179" mass="20784">MKPFFTFAHFIDAVNNFFAMIAKWSVILCVFISALNAIVRYTFSYSSNAWIEIQWYLFTACVMLGAAQVFRVNEHVRVDVIYGTLSSTKRIWIDIFGLVLFLLPAMAIFAYLSWPMFWGMYLSGEMSSNTGGLIRWPVVLMLPLGFTLVWLQGWSELIKRIGWLLGQYEMDLTYERPLQ</sequence>
<dbReference type="Pfam" id="PF04290">
    <property type="entry name" value="DctQ"/>
    <property type="match status" value="1"/>
</dbReference>
<evidence type="ECO:0000256" key="4">
    <source>
        <dbReference type="ARBA" id="ARBA00022519"/>
    </source>
</evidence>
<comment type="subunit">
    <text evidence="9">The complex comprises the extracytoplasmic solute receptor protein and the two transmembrane proteins.</text>
</comment>
<feature type="transmembrane region" description="Helical" evidence="9">
    <location>
        <begin position="91"/>
        <end position="114"/>
    </location>
</feature>
<dbReference type="GO" id="GO:0022857">
    <property type="term" value="F:transmembrane transporter activity"/>
    <property type="evidence" value="ECO:0007669"/>
    <property type="project" value="UniProtKB-UniRule"/>
</dbReference>
<comment type="similarity">
    <text evidence="8 9">Belongs to the TRAP transporter small permease family.</text>
</comment>
<feature type="transmembrane region" description="Helical" evidence="9">
    <location>
        <begin position="21"/>
        <end position="41"/>
    </location>
</feature>
<dbReference type="GO" id="GO:0005886">
    <property type="term" value="C:plasma membrane"/>
    <property type="evidence" value="ECO:0007669"/>
    <property type="project" value="UniProtKB-SubCell"/>
</dbReference>
<evidence type="ECO:0000256" key="2">
    <source>
        <dbReference type="ARBA" id="ARBA00022448"/>
    </source>
</evidence>
<evidence type="ECO:0000256" key="6">
    <source>
        <dbReference type="ARBA" id="ARBA00022989"/>
    </source>
</evidence>
<evidence type="ECO:0000256" key="7">
    <source>
        <dbReference type="ARBA" id="ARBA00023136"/>
    </source>
</evidence>
<dbReference type="Proteomes" id="UP000238308">
    <property type="component" value="Unassembled WGS sequence"/>
</dbReference>
<evidence type="ECO:0000259" key="10">
    <source>
        <dbReference type="Pfam" id="PF04290"/>
    </source>
</evidence>
<keyword evidence="7 9" id="KW-0472">Membrane</keyword>
<evidence type="ECO:0000313" key="11">
    <source>
        <dbReference type="EMBL" id="PRY98049.1"/>
    </source>
</evidence>
<dbReference type="AlphaFoldDB" id="A0A2T0XGG4"/>
<keyword evidence="2 9" id="KW-0813">Transport</keyword>
<keyword evidence="6 9" id="KW-1133">Transmembrane helix</keyword>
<feature type="domain" description="Tripartite ATP-independent periplasmic transporters DctQ component" evidence="10">
    <location>
        <begin position="32"/>
        <end position="160"/>
    </location>
</feature>
<comment type="subcellular location">
    <subcellularLocation>
        <location evidence="1 9">Cell inner membrane</location>
        <topology evidence="1 9">Multi-pass membrane protein</topology>
    </subcellularLocation>
</comment>
<protein>
    <recommendedName>
        <fullName evidence="9">TRAP transporter small permease protein</fullName>
    </recommendedName>
</protein>
<comment type="function">
    <text evidence="9">Part of the tripartite ATP-independent periplasmic (TRAP) transport system.</text>
</comment>
<feature type="transmembrane region" description="Helical" evidence="9">
    <location>
        <begin position="53"/>
        <end position="70"/>
    </location>
</feature>
<dbReference type="OrthoDB" id="9795655at2"/>
<keyword evidence="12" id="KW-1185">Reference proteome</keyword>
<evidence type="ECO:0000256" key="5">
    <source>
        <dbReference type="ARBA" id="ARBA00022692"/>
    </source>
</evidence>
<gene>
    <name evidence="11" type="ORF">BCM14_1766</name>
</gene>
<keyword evidence="5 9" id="KW-0812">Transmembrane</keyword>
<reference evidence="11 12" key="1">
    <citation type="submission" date="2018-03" db="EMBL/GenBank/DDBJ databases">
        <title>Genomic Encyclopedia of Type Strains, Phase III (KMG-III): the genomes of soil and plant-associated and newly described type strains.</title>
        <authorList>
            <person name="Whitman W."/>
        </authorList>
    </citation>
    <scope>NUCLEOTIDE SEQUENCE [LARGE SCALE GENOMIC DNA]</scope>
    <source>
        <strain evidence="11 12">MWH-P2sevCIIIb</strain>
    </source>
</reference>
<feature type="transmembrane region" description="Helical" evidence="9">
    <location>
        <begin position="134"/>
        <end position="151"/>
    </location>
</feature>
<dbReference type="InterPro" id="IPR007387">
    <property type="entry name" value="TRAP_DctQ"/>
</dbReference>
<dbReference type="RefSeq" id="WP_106227608.1">
    <property type="nucleotide sequence ID" value="NZ_PVTV01000013.1"/>
</dbReference>
<proteinExistence type="inferred from homology"/>
<dbReference type="PANTHER" id="PTHR35011:SF4">
    <property type="entry name" value="SLL1102 PROTEIN"/>
    <property type="match status" value="1"/>
</dbReference>
<dbReference type="PANTHER" id="PTHR35011">
    <property type="entry name" value="2,3-DIKETO-L-GULONATE TRAP TRANSPORTER SMALL PERMEASE PROTEIN YIAM"/>
    <property type="match status" value="1"/>
</dbReference>